<feature type="signal peptide" evidence="2">
    <location>
        <begin position="1"/>
        <end position="27"/>
    </location>
</feature>
<accession>A0A8H3VWE3</accession>
<dbReference type="Proteomes" id="UP000434172">
    <property type="component" value="Unassembled WGS sequence"/>
</dbReference>
<gene>
    <name evidence="3" type="ORF">GQ607_016599</name>
</gene>
<evidence type="ECO:0000313" key="3">
    <source>
        <dbReference type="EMBL" id="KAF0316174.1"/>
    </source>
</evidence>
<feature type="chain" id="PRO_5034141780" evidence="2">
    <location>
        <begin position="28"/>
        <end position="284"/>
    </location>
</feature>
<reference evidence="3 4" key="1">
    <citation type="submission" date="2019-12" db="EMBL/GenBank/DDBJ databases">
        <title>A genome sequence resource for the geographically widespread anthracnose pathogen Colletotrichum asianum.</title>
        <authorList>
            <person name="Meng Y."/>
        </authorList>
    </citation>
    <scope>NUCLEOTIDE SEQUENCE [LARGE SCALE GENOMIC DNA]</scope>
    <source>
        <strain evidence="3 4">ICMP 18580</strain>
    </source>
</reference>
<keyword evidence="2" id="KW-0732">Signal</keyword>
<sequence>MCHTAARSPTILIIIYLQAQLPAVVAAEDLFWVTGCRTSRFQWTASTLNITAGFGSDANFEAKSTRLDLAGESRQDPVLVAKLAPVGQRGNPPSWLRSIAPPPPARASALWGYHGHVSYFARQVSGSGSTNSAEQLHMTKKCQPLKCLSRNQSGEFNGYSKGNPEESPGSDGHSLAARGPRTNGLAELRGLPLNLKPPPLEGTRLLDGPLLDCTSTKSTTHLEYPPHFHRGPETRRIYLSGCEQRRDGWNHSNVRGVPGLGIATLREASVPVAELGRQPDQQGG</sequence>
<feature type="region of interest" description="Disordered" evidence="1">
    <location>
        <begin position="153"/>
        <end position="180"/>
    </location>
</feature>
<keyword evidence="4" id="KW-1185">Reference proteome</keyword>
<name>A0A8H3VWE3_9PEZI</name>
<comment type="caution">
    <text evidence="3">The sequence shown here is derived from an EMBL/GenBank/DDBJ whole genome shotgun (WGS) entry which is preliminary data.</text>
</comment>
<organism evidence="3 4">
    <name type="scientific">Colletotrichum asianum</name>
    <dbReference type="NCBI Taxonomy" id="702518"/>
    <lineage>
        <taxon>Eukaryota</taxon>
        <taxon>Fungi</taxon>
        <taxon>Dikarya</taxon>
        <taxon>Ascomycota</taxon>
        <taxon>Pezizomycotina</taxon>
        <taxon>Sordariomycetes</taxon>
        <taxon>Hypocreomycetidae</taxon>
        <taxon>Glomerellales</taxon>
        <taxon>Glomerellaceae</taxon>
        <taxon>Colletotrichum</taxon>
        <taxon>Colletotrichum gloeosporioides species complex</taxon>
    </lineage>
</organism>
<proteinExistence type="predicted"/>
<evidence type="ECO:0000256" key="2">
    <source>
        <dbReference type="SAM" id="SignalP"/>
    </source>
</evidence>
<evidence type="ECO:0000313" key="4">
    <source>
        <dbReference type="Proteomes" id="UP000434172"/>
    </source>
</evidence>
<dbReference type="EMBL" id="WOWK01000169">
    <property type="protein sequence ID" value="KAF0316174.1"/>
    <property type="molecule type" value="Genomic_DNA"/>
</dbReference>
<dbReference type="AlphaFoldDB" id="A0A8H3VWE3"/>
<feature type="region of interest" description="Disordered" evidence="1">
    <location>
        <begin position="189"/>
        <end position="208"/>
    </location>
</feature>
<protein>
    <submittedName>
        <fullName evidence="3">Uncharacterized protein</fullName>
    </submittedName>
</protein>
<evidence type="ECO:0000256" key="1">
    <source>
        <dbReference type="SAM" id="MobiDB-lite"/>
    </source>
</evidence>